<dbReference type="InterPro" id="IPR000182">
    <property type="entry name" value="GNAT_dom"/>
</dbReference>
<reference evidence="5 6" key="1">
    <citation type="submission" date="2023-01" db="EMBL/GenBank/DDBJ databases">
        <title>Analysis of 21 Apiospora genomes using comparative genomics revels a genus with tremendous synthesis potential of carbohydrate active enzymes and secondary metabolites.</title>
        <authorList>
            <person name="Sorensen T."/>
        </authorList>
    </citation>
    <scope>NUCLEOTIDE SEQUENCE [LARGE SCALE GENOMIC DNA]</scope>
    <source>
        <strain evidence="5 6">CBS 117206</strain>
    </source>
</reference>
<feature type="region of interest" description="Disordered" evidence="3">
    <location>
        <begin position="60"/>
        <end position="98"/>
    </location>
</feature>
<dbReference type="InterPro" id="IPR016181">
    <property type="entry name" value="Acyl_CoA_acyltransferase"/>
</dbReference>
<dbReference type="GO" id="GO:0016747">
    <property type="term" value="F:acyltransferase activity, transferring groups other than amino-acyl groups"/>
    <property type="evidence" value="ECO:0007669"/>
    <property type="project" value="InterPro"/>
</dbReference>
<dbReference type="AlphaFoldDB" id="A0AAW0R366"/>
<evidence type="ECO:0000256" key="2">
    <source>
        <dbReference type="ARBA" id="ARBA00023315"/>
    </source>
</evidence>
<keyword evidence="6" id="KW-1185">Reference proteome</keyword>
<dbReference type="Pfam" id="PF00583">
    <property type="entry name" value="Acetyltransf_1"/>
    <property type="match status" value="1"/>
</dbReference>
<dbReference type="CDD" id="cd04301">
    <property type="entry name" value="NAT_SF"/>
    <property type="match status" value="1"/>
</dbReference>
<evidence type="ECO:0000259" key="4">
    <source>
        <dbReference type="PROSITE" id="PS51186"/>
    </source>
</evidence>
<sequence>MADVRVIKAMPEHVPAIRAMVQAAYAKYVERIGRPPAPMLADYEKMLAGNAQEVWVLARESTTTDAPASSSTPNSDSEKGDGQQKQSEPGEQEGGGRGQAALGSVIVALDPQCATALKINNLVVDPNSQGKGYGRVLMGFAEELARNRGLCKLTLFTNVMMWENIGLYAKLGFAETGRRVEDGYERVYFEKSLRPY</sequence>
<evidence type="ECO:0000256" key="1">
    <source>
        <dbReference type="ARBA" id="ARBA00022679"/>
    </source>
</evidence>
<accession>A0AAW0R366</accession>
<evidence type="ECO:0000313" key="6">
    <source>
        <dbReference type="Proteomes" id="UP001392437"/>
    </source>
</evidence>
<proteinExistence type="predicted"/>
<dbReference type="InterPro" id="IPR050832">
    <property type="entry name" value="Bact_Acetyltransf"/>
</dbReference>
<keyword evidence="1" id="KW-0808">Transferase</keyword>
<dbReference type="PANTHER" id="PTHR43877:SF2">
    <property type="entry name" value="AMINOALKYLPHOSPHONATE N-ACETYLTRANSFERASE-RELATED"/>
    <property type="match status" value="1"/>
</dbReference>
<organism evidence="5 6">
    <name type="scientific">Apiospora kogelbergensis</name>
    <dbReference type="NCBI Taxonomy" id="1337665"/>
    <lineage>
        <taxon>Eukaryota</taxon>
        <taxon>Fungi</taxon>
        <taxon>Dikarya</taxon>
        <taxon>Ascomycota</taxon>
        <taxon>Pezizomycotina</taxon>
        <taxon>Sordariomycetes</taxon>
        <taxon>Xylariomycetidae</taxon>
        <taxon>Amphisphaeriales</taxon>
        <taxon>Apiosporaceae</taxon>
        <taxon>Apiospora</taxon>
    </lineage>
</organism>
<feature type="compositionally biased region" description="Low complexity" evidence="3">
    <location>
        <begin position="61"/>
        <end position="75"/>
    </location>
</feature>
<dbReference type="PROSITE" id="PS51186">
    <property type="entry name" value="GNAT"/>
    <property type="match status" value="1"/>
</dbReference>
<evidence type="ECO:0000313" key="5">
    <source>
        <dbReference type="EMBL" id="KAK8123408.1"/>
    </source>
</evidence>
<name>A0AAW0R366_9PEZI</name>
<dbReference type="EMBL" id="JAQQWP010000003">
    <property type="protein sequence ID" value="KAK8123408.1"/>
    <property type="molecule type" value="Genomic_DNA"/>
</dbReference>
<evidence type="ECO:0000256" key="3">
    <source>
        <dbReference type="SAM" id="MobiDB-lite"/>
    </source>
</evidence>
<dbReference type="SUPFAM" id="SSF55729">
    <property type="entry name" value="Acyl-CoA N-acyltransferases (Nat)"/>
    <property type="match status" value="1"/>
</dbReference>
<dbReference type="PANTHER" id="PTHR43877">
    <property type="entry name" value="AMINOALKYLPHOSPHONATE N-ACETYLTRANSFERASE-RELATED-RELATED"/>
    <property type="match status" value="1"/>
</dbReference>
<gene>
    <name evidence="5" type="ORF">PG999_003326</name>
</gene>
<dbReference type="Proteomes" id="UP001392437">
    <property type="component" value="Unassembled WGS sequence"/>
</dbReference>
<comment type="caution">
    <text evidence="5">The sequence shown here is derived from an EMBL/GenBank/DDBJ whole genome shotgun (WGS) entry which is preliminary data.</text>
</comment>
<keyword evidence="2" id="KW-0012">Acyltransferase</keyword>
<dbReference type="Gene3D" id="3.40.630.30">
    <property type="match status" value="1"/>
</dbReference>
<protein>
    <recommendedName>
        <fullName evidence="4">N-acetyltransferase domain-containing protein</fullName>
    </recommendedName>
</protein>
<feature type="domain" description="N-acetyltransferase" evidence="4">
    <location>
        <begin position="56"/>
        <end position="194"/>
    </location>
</feature>